<keyword evidence="3" id="KW-1185">Reference proteome</keyword>
<evidence type="ECO:0000256" key="1">
    <source>
        <dbReference type="SAM" id="MobiDB-lite"/>
    </source>
</evidence>
<sequence>MAIVNVFIVYREAQKQRGEAPADHAEFLQILQAQLLQTTRADFAACCFQRYNSPGTTPSRLGGVIPETHKLSEFPEWNEIRERIRKWPQHQCKVCSIRKTKVGERSATRFFCEAYSDGNKRVYLCDRVSPNRYPNNNMTCHQIWHLKWKNGEERPRPRVGRAIQMRGLGKKRRRRFPVDDDGEDDDDAEDEEDAEGVHGSGGAGKEEEAVDTSEGIVI</sequence>
<feature type="compositionally biased region" description="Acidic residues" evidence="1">
    <location>
        <begin position="179"/>
        <end position="194"/>
    </location>
</feature>
<dbReference type="AlphaFoldDB" id="A0ABD3FQ71"/>
<evidence type="ECO:0008006" key="4">
    <source>
        <dbReference type="Google" id="ProtNLM"/>
    </source>
</evidence>
<feature type="region of interest" description="Disordered" evidence="1">
    <location>
        <begin position="155"/>
        <end position="218"/>
    </location>
</feature>
<reference evidence="2 3" key="1">
    <citation type="submission" date="2024-09" db="EMBL/GenBank/DDBJ databases">
        <title>Genome sequencing and assembly of Phytophthora oleae, isolate VK10A, causative agent of rot of olive drupes.</title>
        <authorList>
            <person name="Conti Taguali S."/>
            <person name="Riolo M."/>
            <person name="La Spada F."/>
            <person name="Cacciola S.O."/>
            <person name="Dionisio G."/>
        </authorList>
    </citation>
    <scope>NUCLEOTIDE SEQUENCE [LARGE SCALE GENOMIC DNA]</scope>
    <source>
        <strain evidence="2 3">VK10A</strain>
    </source>
</reference>
<comment type="caution">
    <text evidence="2">The sequence shown here is derived from an EMBL/GenBank/DDBJ whole genome shotgun (WGS) entry which is preliminary data.</text>
</comment>
<accession>A0ABD3FQ71</accession>
<evidence type="ECO:0000313" key="2">
    <source>
        <dbReference type="EMBL" id="KAL3668547.1"/>
    </source>
</evidence>
<dbReference type="EMBL" id="JBIMZQ010000011">
    <property type="protein sequence ID" value="KAL3668547.1"/>
    <property type="molecule type" value="Genomic_DNA"/>
</dbReference>
<dbReference type="Proteomes" id="UP001632037">
    <property type="component" value="Unassembled WGS sequence"/>
</dbReference>
<name>A0ABD3FQ71_9STRA</name>
<proteinExistence type="predicted"/>
<evidence type="ECO:0000313" key="3">
    <source>
        <dbReference type="Proteomes" id="UP001632037"/>
    </source>
</evidence>
<gene>
    <name evidence="2" type="ORF">V7S43_006630</name>
</gene>
<protein>
    <recommendedName>
        <fullName evidence="4">PiggyBac transposable element-derived protein domain-containing protein</fullName>
    </recommendedName>
</protein>
<organism evidence="2 3">
    <name type="scientific">Phytophthora oleae</name>
    <dbReference type="NCBI Taxonomy" id="2107226"/>
    <lineage>
        <taxon>Eukaryota</taxon>
        <taxon>Sar</taxon>
        <taxon>Stramenopiles</taxon>
        <taxon>Oomycota</taxon>
        <taxon>Peronosporomycetes</taxon>
        <taxon>Peronosporales</taxon>
        <taxon>Peronosporaceae</taxon>
        <taxon>Phytophthora</taxon>
    </lineage>
</organism>